<gene>
    <name evidence="1" type="ORF">GAY01_22330</name>
</gene>
<dbReference type="Pfam" id="PF07751">
    <property type="entry name" value="Abi_2"/>
    <property type="match status" value="1"/>
</dbReference>
<dbReference type="RefSeq" id="WP_008668443.1">
    <property type="nucleotide sequence ID" value="NZ_JACBPY010000098.1"/>
</dbReference>
<dbReference type="Proteomes" id="UP000433382">
    <property type="component" value="Unassembled WGS sequence"/>
</dbReference>
<accession>A0A396EUG6</accession>
<name>A0A396EUG6_PHOVU</name>
<sequence length="220" mass="26113">MKYDECLQVLSPARLNKYAQASGNEKAKTLRLYQYNIKLSQRFYRVIGMFEIMLRNAINTHYKQYFNDDNWIINQARPNGLLEQEASEIVHIQRTYTNMGVYNNDKMVASFTFGFWTYLFTRRNYRIGGKTLLQIFPNKAHGLKQTDIYKQLTAIREFRNRIAHHEPICFNATRAIDTKYAKEHYELIRTYIEYMGFDSDSVLRMVEKPDSILKVIDGMK</sequence>
<dbReference type="InterPro" id="IPR011664">
    <property type="entry name" value="Abi_system_AbiD/AbiF-like"/>
</dbReference>
<evidence type="ECO:0000313" key="2">
    <source>
        <dbReference type="Proteomes" id="UP000433382"/>
    </source>
</evidence>
<protein>
    <submittedName>
        <fullName evidence="1">Abi family protein</fullName>
    </submittedName>
</protein>
<reference evidence="1 2" key="1">
    <citation type="journal article" date="2019" name="Nat. Med.">
        <title>A library of human gut bacterial isolates paired with longitudinal multiomics data enables mechanistic microbiome research.</title>
        <authorList>
            <person name="Poyet M."/>
            <person name="Groussin M."/>
            <person name="Gibbons S.M."/>
            <person name="Avila-Pacheco J."/>
            <person name="Jiang X."/>
            <person name="Kearney S.M."/>
            <person name="Perrotta A.R."/>
            <person name="Berdy B."/>
            <person name="Zhao S."/>
            <person name="Lieberman T.D."/>
            <person name="Swanson P.K."/>
            <person name="Smith M."/>
            <person name="Roesemann S."/>
            <person name="Alexander J.E."/>
            <person name="Rich S.A."/>
            <person name="Livny J."/>
            <person name="Vlamakis H."/>
            <person name="Clish C."/>
            <person name="Bullock K."/>
            <person name="Deik A."/>
            <person name="Scott J."/>
            <person name="Pierce K.A."/>
            <person name="Xavier R.J."/>
            <person name="Alm E.J."/>
        </authorList>
    </citation>
    <scope>NUCLEOTIDE SEQUENCE [LARGE SCALE GENOMIC DNA]</scope>
    <source>
        <strain evidence="1 2">BIOML-A73</strain>
    </source>
</reference>
<organism evidence="1 2">
    <name type="scientific">Phocaeicola vulgatus</name>
    <name type="common">Bacteroides vulgatus</name>
    <dbReference type="NCBI Taxonomy" id="821"/>
    <lineage>
        <taxon>Bacteria</taxon>
        <taxon>Pseudomonadati</taxon>
        <taxon>Bacteroidota</taxon>
        <taxon>Bacteroidia</taxon>
        <taxon>Bacteroidales</taxon>
        <taxon>Bacteroidaceae</taxon>
        <taxon>Phocaeicola</taxon>
    </lineage>
</organism>
<comment type="caution">
    <text evidence="1">The sequence shown here is derived from an EMBL/GenBank/DDBJ whole genome shotgun (WGS) entry which is preliminary data.</text>
</comment>
<dbReference type="EMBL" id="WCZM01000054">
    <property type="protein sequence ID" value="KAB3562222.1"/>
    <property type="molecule type" value="Genomic_DNA"/>
</dbReference>
<evidence type="ECO:0000313" key="1">
    <source>
        <dbReference type="EMBL" id="KAB3562222.1"/>
    </source>
</evidence>
<dbReference type="AlphaFoldDB" id="A0A396EUG6"/>
<proteinExistence type="predicted"/>